<comment type="similarity">
    <text evidence="1 4">Belongs to the UDP-glucose/GDP-mannose dehydrogenase family.</text>
</comment>
<comment type="caution">
    <text evidence="6">The sequence shown here is derived from an EMBL/GenBank/DDBJ whole genome shotgun (WGS) entry which is preliminary data.</text>
</comment>
<evidence type="ECO:0000256" key="3">
    <source>
        <dbReference type="ARBA" id="ARBA00023027"/>
    </source>
</evidence>
<dbReference type="InterPro" id="IPR036291">
    <property type="entry name" value="NAD(P)-bd_dom_sf"/>
</dbReference>
<dbReference type="Pfam" id="PF03720">
    <property type="entry name" value="UDPG_MGDP_dh_C"/>
    <property type="match status" value="1"/>
</dbReference>
<dbReference type="InterPro" id="IPR008927">
    <property type="entry name" value="6-PGluconate_DH-like_C_sf"/>
</dbReference>
<dbReference type="AlphaFoldDB" id="A0A7W8ZMN9"/>
<organism evidence="6 7">
    <name type="scientific">Pedobacter cryoconitis</name>
    <dbReference type="NCBI Taxonomy" id="188932"/>
    <lineage>
        <taxon>Bacteria</taxon>
        <taxon>Pseudomonadati</taxon>
        <taxon>Bacteroidota</taxon>
        <taxon>Sphingobacteriia</taxon>
        <taxon>Sphingobacteriales</taxon>
        <taxon>Sphingobacteriaceae</taxon>
        <taxon>Pedobacter</taxon>
    </lineage>
</organism>
<dbReference type="PIRSF" id="PIRSF500136">
    <property type="entry name" value="UDP_ManNAc_DH"/>
    <property type="match status" value="1"/>
</dbReference>
<evidence type="ECO:0000313" key="6">
    <source>
        <dbReference type="EMBL" id="MBB5636602.1"/>
    </source>
</evidence>
<dbReference type="Gene3D" id="3.40.50.720">
    <property type="entry name" value="NAD(P)-binding Rossmann-like Domain"/>
    <property type="match status" value="2"/>
</dbReference>
<dbReference type="Proteomes" id="UP000537204">
    <property type="component" value="Unassembled WGS sequence"/>
</dbReference>
<dbReference type="GO" id="GO:0016628">
    <property type="term" value="F:oxidoreductase activity, acting on the CH-CH group of donors, NAD or NADP as acceptor"/>
    <property type="evidence" value="ECO:0007669"/>
    <property type="project" value="InterPro"/>
</dbReference>
<dbReference type="EC" id="1.1.1.-" evidence="6"/>
<evidence type="ECO:0000313" key="7">
    <source>
        <dbReference type="Proteomes" id="UP000537204"/>
    </source>
</evidence>
<dbReference type="SUPFAM" id="SSF48179">
    <property type="entry name" value="6-phosphogluconate dehydrogenase C-terminal domain-like"/>
    <property type="match status" value="1"/>
</dbReference>
<dbReference type="InterPro" id="IPR017476">
    <property type="entry name" value="UDP-Glc/GDP-Man"/>
</dbReference>
<dbReference type="Pfam" id="PF00984">
    <property type="entry name" value="UDPG_MGDP_dh"/>
    <property type="match status" value="1"/>
</dbReference>
<dbReference type="RefSeq" id="WP_183882301.1">
    <property type="nucleotide sequence ID" value="NZ_JACHCE010000003.1"/>
</dbReference>
<keyword evidence="3" id="KW-0520">NAD</keyword>
<name>A0A7W8ZMN9_9SPHI</name>
<dbReference type="InterPro" id="IPR014027">
    <property type="entry name" value="UDP-Glc/GDP-Man_DH_C"/>
</dbReference>
<dbReference type="InterPro" id="IPR014026">
    <property type="entry name" value="UDP-Glc/GDP-Man_DH_dimer"/>
</dbReference>
<dbReference type="SUPFAM" id="SSF52413">
    <property type="entry name" value="UDP-glucose/GDP-mannose dehydrogenase C-terminal domain"/>
    <property type="match status" value="1"/>
</dbReference>
<dbReference type="Pfam" id="PF03721">
    <property type="entry name" value="UDPG_MGDP_dh_N"/>
    <property type="match status" value="1"/>
</dbReference>
<sequence>MNKHYIAIVGLGYVGLPLAIEFARKYTVLGFDINVNRVQELSRGEDRTREADLETLEDVLSLKGDKGLKFSSDTKDLVDPNIYIVTVPTPINQFKSPDLTPLIKASEMIGKVLKKGDIVIYESTVYPGCTEEDCVPVLEKYSGLIYNVDFFCGYSPERINPGDKINTLTKIKKVTSGSTPEIANVVDDLYASIITAGTHKAPSLKVAEASKAIENAQRDVNISFVNELALIFDRIGIDTTDVIEAAGTKWNFLKYKPGLVGGHCIGVDPYYLAHKAESLGYHPQVILSGRRVNDNMGMFVANKVIKLMIHKGHKIQGAKALILGVTFKEDCPDIRNSRVIDIYTELKQFGLEVDVYDPHANAVEVEKEYKINLVGDMNNQYDAIVLAVSHKEFLELNLKELRNGHNTVIFDTKSCLDRNLIDARL</sequence>
<dbReference type="NCBIfam" id="TIGR03026">
    <property type="entry name" value="NDP-sugDHase"/>
    <property type="match status" value="1"/>
</dbReference>
<dbReference type="GO" id="GO:0000271">
    <property type="term" value="P:polysaccharide biosynthetic process"/>
    <property type="evidence" value="ECO:0007669"/>
    <property type="project" value="InterPro"/>
</dbReference>
<evidence type="ECO:0000256" key="2">
    <source>
        <dbReference type="ARBA" id="ARBA00023002"/>
    </source>
</evidence>
<dbReference type="InterPro" id="IPR028359">
    <property type="entry name" value="UDP_ManNAc/GlcNAc_DH"/>
</dbReference>
<accession>A0A7W8ZMN9</accession>
<evidence type="ECO:0000256" key="1">
    <source>
        <dbReference type="ARBA" id="ARBA00006601"/>
    </source>
</evidence>
<gene>
    <name evidence="6" type="ORF">HDE68_002503</name>
</gene>
<reference evidence="6 7" key="1">
    <citation type="submission" date="2020-08" db="EMBL/GenBank/DDBJ databases">
        <title>Genomic Encyclopedia of Type Strains, Phase IV (KMG-V): Genome sequencing to study the core and pangenomes of soil and plant-associated prokaryotes.</title>
        <authorList>
            <person name="Whitman W."/>
        </authorList>
    </citation>
    <scope>NUCLEOTIDE SEQUENCE [LARGE SCALE GENOMIC DNA]</scope>
    <source>
        <strain evidence="6 7">S3M1</strain>
    </source>
</reference>
<feature type="domain" description="UDP-glucose/GDP-mannose dehydrogenase C-terminal" evidence="5">
    <location>
        <begin position="321"/>
        <end position="418"/>
    </location>
</feature>
<dbReference type="PANTHER" id="PTHR43491:SF2">
    <property type="entry name" value="UDP-N-ACETYL-D-MANNOSAMINE DEHYDROGENASE"/>
    <property type="match status" value="1"/>
</dbReference>
<keyword evidence="2 6" id="KW-0560">Oxidoreductase</keyword>
<dbReference type="SUPFAM" id="SSF51735">
    <property type="entry name" value="NAD(P)-binding Rossmann-fold domains"/>
    <property type="match status" value="1"/>
</dbReference>
<dbReference type="PANTHER" id="PTHR43491">
    <property type="entry name" value="UDP-N-ACETYL-D-MANNOSAMINE DEHYDROGENASE"/>
    <property type="match status" value="1"/>
</dbReference>
<dbReference type="InterPro" id="IPR036220">
    <property type="entry name" value="UDP-Glc/GDP-Man_DH_C_sf"/>
</dbReference>
<dbReference type="InterPro" id="IPR001732">
    <property type="entry name" value="UDP-Glc/GDP-Man_DH_N"/>
</dbReference>
<evidence type="ECO:0000256" key="4">
    <source>
        <dbReference type="PIRNR" id="PIRNR000124"/>
    </source>
</evidence>
<protein>
    <submittedName>
        <fullName evidence="6">UDP-N-acetyl-D-galactosamine dehydrogenase</fullName>
        <ecNumber evidence="6">1.1.1.-</ecNumber>
    </submittedName>
</protein>
<dbReference type="EMBL" id="JACHCE010000003">
    <property type="protein sequence ID" value="MBB5636602.1"/>
    <property type="molecule type" value="Genomic_DNA"/>
</dbReference>
<dbReference type="SMART" id="SM00984">
    <property type="entry name" value="UDPG_MGDP_dh_C"/>
    <property type="match status" value="1"/>
</dbReference>
<evidence type="ECO:0000259" key="5">
    <source>
        <dbReference type="SMART" id="SM00984"/>
    </source>
</evidence>
<dbReference type="GO" id="GO:0016616">
    <property type="term" value="F:oxidoreductase activity, acting on the CH-OH group of donors, NAD or NADP as acceptor"/>
    <property type="evidence" value="ECO:0007669"/>
    <property type="project" value="InterPro"/>
</dbReference>
<dbReference type="GO" id="GO:0051287">
    <property type="term" value="F:NAD binding"/>
    <property type="evidence" value="ECO:0007669"/>
    <property type="project" value="InterPro"/>
</dbReference>
<proteinExistence type="inferred from homology"/>
<dbReference type="PIRSF" id="PIRSF000124">
    <property type="entry name" value="UDPglc_GDPman_dh"/>
    <property type="match status" value="1"/>
</dbReference>